<evidence type="ECO:0008006" key="4">
    <source>
        <dbReference type="Google" id="ProtNLM"/>
    </source>
</evidence>
<dbReference type="AlphaFoldDB" id="A0A2U8E665"/>
<feature type="chain" id="PRO_5015836738" description="Tetratricopeptide repeat protein" evidence="1">
    <location>
        <begin position="20"/>
        <end position="597"/>
    </location>
</feature>
<sequence>MKKHLAVFLCVFAAALAQAAPKPAPVPANLNVVELPTYTVSAERVLPPQESWRYAALPGYEILSDASEKNTKRFIEEFQRFRVGVSLIWPDIVVTKPTVPTLILLCSNNSFKPFIPLNPDPGTYITTTSIFVEDKERGSIVIDFSANEIFDNIEGTTLLVDPYKEFYRQYTRFLMRRANGNPIPPWLESGLAQLFSTVDVDKKSVEFARLTEDFNRGIFTADDTQDKSVEYVGYVLNPYTGNSNFDWLHQSRYDDGFAPHTPVGVRSAPLREAPADSPEKKPALWIFPLQGLFDPKSRHYNNHYWNQECFAFVHMCLYGAQKKYQRAFVEFARLACARPVTEADFKKCFGRSYAQMTTLLRRYVSMPNHQVVTLKSKRGSPPIPRPQPVALRDATDAEVGRIKGETLRLAGYAGDSRDTLIAPYIRKNADAALLASLGLLETLEGRKERARKFLEAAAREKAVRPRAYLELARLRHADALAAPKANNGLKFDAAQTAAILDPLMIARSQPPAMPEVYLLIADTWRRSAQNPTPEQLNVLLEGTVRCPRNAEILLQTAELLAQNGDEKMAARLVNLGIASSRNNATRKQFEDLREKLQ</sequence>
<dbReference type="RefSeq" id="WP_108826149.1">
    <property type="nucleotide sequence ID" value="NZ_CP023004.1"/>
</dbReference>
<keyword evidence="3" id="KW-1185">Reference proteome</keyword>
<gene>
    <name evidence="2" type="ORF">CKA38_14180</name>
</gene>
<accession>A0A2U8E665</accession>
<organism evidence="2 3">
    <name type="scientific">Ereboglobus luteus</name>
    <dbReference type="NCBI Taxonomy" id="1796921"/>
    <lineage>
        <taxon>Bacteria</taxon>
        <taxon>Pseudomonadati</taxon>
        <taxon>Verrucomicrobiota</taxon>
        <taxon>Opitutia</taxon>
        <taxon>Opitutales</taxon>
        <taxon>Opitutaceae</taxon>
        <taxon>Ereboglobus</taxon>
    </lineage>
</organism>
<reference evidence="2 3" key="1">
    <citation type="journal article" date="2018" name="Syst. Appl. Microbiol.">
        <title>Ereboglobus luteus gen. nov. sp. nov. from cockroach guts, and new insights into the oxygen relationship of the genera Opitutus and Didymococcus (Verrucomicrobia: Opitutaceae).</title>
        <authorList>
            <person name="Tegtmeier D."/>
            <person name="Belitz A."/>
            <person name="Radek R."/>
            <person name="Heimerl T."/>
            <person name="Brune A."/>
        </authorList>
    </citation>
    <scope>NUCLEOTIDE SEQUENCE [LARGE SCALE GENOMIC DNA]</scope>
    <source>
        <strain evidence="2 3">Ho45</strain>
    </source>
</reference>
<name>A0A2U8E665_9BACT</name>
<dbReference type="EMBL" id="CP023004">
    <property type="protein sequence ID" value="AWI10245.1"/>
    <property type="molecule type" value="Genomic_DNA"/>
</dbReference>
<dbReference type="OrthoDB" id="189516at2"/>
<protein>
    <recommendedName>
        <fullName evidence="4">Tetratricopeptide repeat protein</fullName>
    </recommendedName>
</protein>
<evidence type="ECO:0000313" key="2">
    <source>
        <dbReference type="EMBL" id="AWI10245.1"/>
    </source>
</evidence>
<keyword evidence="1" id="KW-0732">Signal</keyword>
<feature type="signal peptide" evidence="1">
    <location>
        <begin position="1"/>
        <end position="19"/>
    </location>
</feature>
<proteinExistence type="predicted"/>
<evidence type="ECO:0000313" key="3">
    <source>
        <dbReference type="Proteomes" id="UP000244896"/>
    </source>
</evidence>
<dbReference type="Proteomes" id="UP000244896">
    <property type="component" value="Chromosome"/>
</dbReference>
<dbReference type="KEGG" id="elut:CKA38_14180"/>
<evidence type="ECO:0000256" key="1">
    <source>
        <dbReference type="SAM" id="SignalP"/>
    </source>
</evidence>